<evidence type="ECO:0000256" key="11">
    <source>
        <dbReference type="PROSITE-ProRule" id="PRU00169"/>
    </source>
</evidence>
<dbReference type="Gene3D" id="3.30.565.10">
    <property type="entry name" value="Histidine kinase-like ATPase, C-terminal domain"/>
    <property type="match status" value="1"/>
</dbReference>
<dbReference type="Proteomes" id="UP000555103">
    <property type="component" value="Unassembled WGS sequence"/>
</dbReference>
<evidence type="ECO:0000313" key="17">
    <source>
        <dbReference type="Proteomes" id="UP000555103"/>
    </source>
</evidence>
<evidence type="ECO:0000256" key="6">
    <source>
        <dbReference type="ARBA" id="ARBA00022777"/>
    </source>
</evidence>
<evidence type="ECO:0000259" key="13">
    <source>
        <dbReference type="PROSITE" id="PS01124"/>
    </source>
</evidence>
<dbReference type="GO" id="GO:0043565">
    <property type="term" value="F:sequence-specific DNA binding"/>
    <property type="evidence" value="ECO:0007669"/>
    <property type="project" value="InterPro"/>
</dbReference>
<dbReference type="Gene3D" id="2.130.10.10">
    <property type="entry name" value="YVTN repeat-like/Quinoprotein amine dehydrogenase"/>
    <property type="match status" value="2"/>
</dbReference>
<dbReference type="InterPro" id="IPR018060">
    <property type="entry name" value="HTH_AraC"/>
</dbReference>
<evidence type="ECO:0000256" key="3">
    <source>
        <dbReference type="ARBA" id="ARBA00022553"/>
    </source>
</evidence>
<dbReference type="SUPFAM" id="SSF63829">
    <property type="entry name" value="Calcium-dependent phosphotriesterase"/>
    <property type="match status" value="4"/>
</dbReference>
<dbReference type="Pfam" id="PF00512">
    <property type="entry name" value="HisKA"/>
    <property type="match status" value="1"/>
</dbReference>
<dbReference type="InterPro" id="IPR013783">
    <property type="entry name" value="Ig-like_fold"/>
</dbReference>
<dbReference type="InterPro" id="IPR005467">
    <property type="entry name" value="His_kinase_dom"/>
</dbReference>
<dbReference type="InterPro" id="IPR004358">
    <property type="entry name" value="Sig_transdc_His_kin-like_C"/>
</dbReference>
<dbReference type="PROSITE" id="PS50109">
    <property type="entry name" value="HIS_KIN"/>
    <property type="match status" value="1"/>
</dbReference>
<accession>A0A840CTN7</accession>
<evidence type="ECO:0000256" key="7">
    <source>
        <dbReference type="ARBA" id="ARBA00022840"/>
    </source>
</evidence>
<dbReference type="SUPFAM" id="SSF52172">
    <property type="entry name" value="CheY-like"/>
    <property type="match status" value="1"/>
</dbReference>
<keyword evidence="10" id="KW-0804">Transcription</keyword>
<dbReference type="CDD" id="cd00075">
    <property type="entry name" value="HATPase"/>
    <property type="match status" value="1"/>
</dbReference>
<gene>
    <name evidence="16" type="ORF">GGR21_003976</name>
</gene>
<keyword evidence="12" id="KW-0472">Membrane</keyword>
<feature type="transmembrane region" description="Helical" evidence="12">
    <location>
        <begin position="762"/>
        <end position="787"/>
    </location>
</feature>
<dbReference type="InterPro" id="IPR009057">
    <property type="entry name" value="Homeodomain-like_sf"/>
</dbReference>
<dbReference type="EMBL" id="JACIEP010000021">
    <property type="protein sequence ID" value="MBB4038049.1"/>
    <property type="molecule type" value="Genomic_DNA"/>
</dbReference>
<dbReference type="SUPFAM" id="SSF55874">
    <property type="entry name" value="ATPase domain of HSP90 chaperone/DNA topoisomerase II/histidine kinase"/>
    <property type="match status" value="1"/>
</dbReference>
<dbReference type="InterPro" id="IPR011123">
    <property type="entry name" value="Y_Y_Y"/>
</dbReference>
<name>A0A840CTN7_9BACT</name>
<protein>
    <recommendedName>
        <fullName evidence="2">histidine kinase</fullName>
        <ecNumber evidence="2">2.7.13.3</ecNumber>
    </recommendedName>
</protein>
<dbReference type="SMART" id="SM00342">
    <property type="entry name" value="HTH_ARAC"/>
    <property type="match status" value="1"/>
</dbReference>
<evidence type="ECO:0000256" key="4">
    <source>
        <dbReference type="ARBA" id="ARBA00022679"/>
    </source>
</evidence>
<comment type="catalytic activity">
    <reaction evidence="1">
        <text>ATP + protein L-histidine = ADP + protein N-phospho-L-histidine.</text>
        <dbReference type="EC" id="2.7.13.3"/>
    </reaction>
</comment>
<evidence type="ECO:0000256" key="12">
    <source>
        <dbReference type="SAM" id="Phobius"/>
    </source>
</evidence>
<reference evidence="16 17" key="1">
    <citation type="submission" date="2020-08" db="EMBL/GenBank/DDBJ databases">
        <title>Genomic Encyclopedia of Type Strains, Phase IV (KMG-IV): sequencing the most valuable type-strain genomes for metagenomic binning, comparative biology and taxonomic classification.</title>
        <authorList>
            <person name="Goeker M."/>
        </authorList>
    </citation>
    <scope>NUCLEOTIDE SEQUENCE [LARGE SCALE GENOMIC DNA]</scope>
    <source>
        <strain evidence="16 17">DSM 104969</strain>
    </source>
</reference>
<keyword evidence="16" id="KW-0238">DNA-binding</keyword>
<keyword evidence="12" id="KW-1133">Transmembrane helix</keyword>
<keyword evidence="5" id="KW-0547">Nucleotide-binding</keyword>
<feature type="domain" description="HTH araC/xylS-type" evidence="13">
    <location>
        <begin position="1202"/>
        <end position="1301"/>
    </location>
</feature>
<dbReference type="InterPro" id="IPR036097">
    <property type="entry name" value="HisK_dim/P_sf"/>
</dbReference>
<dbReference type="PROSITE" id="PS50110">
    <property type="entry name" value="RESPONSE_REGULATORY"/>
    <property type="match status" value="1"/>
</dbReference>
<organism evidence="16 17">
    <name type="scientific">Dysgonomonas hofstadii</name>
    <dbReference type="NCBI Taxonomy" id="637886"/>
    <lineage>
        <taxon>Bacteria</taxon>
        <taxon>Pseudomonadati</taxon>
        <taxon>Bacteroidota</taxon>
        <taxon>Bacteroidia</taxon>
        <taxon>Bacteroidales</taxon>
        <taxon>Dysgonomonadaceae</taxon>
        <taxon>Dysgonomonas</taxon>
    </lineage>
</organism>
<feature type="domain" description="Response regulatory" evidence="15">
    <location>
        <begin position="1055"/>
        <end position="1170"/>
    </location>
</feature>
<dbReference type="Pfam" id="PF00072">
    <property type="entry name" value="Response_reg"/>
    <property type="match status" value="1"/>
</dbReference>
<dbReference type="Pfam" id="PF07495">
    <property type="entry name" value="Y_Y_Y"/>
    <property type="match status" value="1"/>
</dbReference>
<dbReference type="Pfam" id="PF02518">
    <property type="entry name" value="HATPase_c"/>
    <property type="match status" value="1"/>
</dbReference>
<keyword evidence="7" id="KW-0067">ATP-binding</keyword>
<dbReference type="InterPro" id="IPR003594">
    <property type="entry name" value="HATPase_dom"/>
</dbReference>
<keyword evidence="12" id="KW-0812">Transmembrane</keyword>
<dbReference type="SUPFAM" id="SSF46689">
    <property type="entry name" value="Homeodomain-like"/>
    <property type="match status" value="1"/>
</dbReference>
<keyword evidence="3 11" id="KW-0597">Phosphoprotein</keyword>
<dbReference type="PRINTS" id="PR00344">
    <property type="entry name" value="BCTRLSENSOR"/>
</dbReference>
<evidence type="ECO:0000256" key="1">
    <source>
        <dbReference type="ARBA" id="ARBA00000085"/>
    </source>
</evidence>
<proteinExistence type="predicted"/>
<comment type="caution">
    <text evidence="16">The sequence shown here is derived from an EMBL/GenBank/DDBJ whole genome shotgun (WGS) entry which is preliminary data.</text>
</comment>
<dbReference type="SUPFAM" id="SSF47384">
    <property type="entry name" value="Homodimeric domain of signal transducing histidine kinase"/>
    <property type="match status" value="1"/>
</dbReference>
<dbReference type="GO" id="GO:0003700">
    <property type="term" value="F:DNA-binding transcription factor activity"/>
    <property type="evidence" value="ECO:0007669"/>
    <property type="project" value="InterPro"/>
</dbReference>
<dbReference type="Gene3D" id="2.60.40.10">
    <property type="entry name" value="Immunoglobulins"/>
    <property type="match status" value="1"/>
</dbReference>
<dbReference type="RefSeq" id="WP_183308887.1">
    <property type="nucleotide sequence ID" value="NZ_JACIEP010000021.1"/>
</dbReference>
<keyword evidence="6 16" id="KW-0418">Kinase</keyword>
<dbReference type="InterPro" id="IPR001789">
    <property type="entry name" value="Sig_transdc_resp-reg_receiver"/>
</dbReference>
<evidence type="ECO:0000256" key="5">
    <source>
        <dbReference type="ARBA" id="ARBA00022741"/>
    </source>
</evidence>
<evidence type="ECO:0000259" key="14">
    <source>
        <dbReference type="PROSITE" id="PS50109"/>
    </source>
</evidence>
<dbReference type="GO" id="GO:0000155">
    <property type="term" value="F:phosphorelay sensor kinase activity"/>
    <property type="evidence" value="ECO:0007669"/>
    <property type="project" value="InterPro"/>
</dbReference>
<dbReference type="SMART" id="SM00387">
    <property type="entry name" value="HATPase_c"/>
    <property type="match status" value="1"/>
</dbReference>
<dbReference type="SMART" id="SM00448">
    <property type="entry name" value="REC"/>
    <property type="match status" value="1"/>
</dbReference>
<dbReference type="Gene3D" id="1.10.287.130">
    <property type="match status" value="1"/>
</dbReference>
<dbReference type="PROSITE" id="PS01124">
    <property type="entry name" value="HTH_ARAC_FAMILY_2"/>
    <property type="match status" value="1"/>
</dbReference>
<feature type="domain" description="Histidine kinase" evidence="14">
    <location>
        <begin position="816"/>
        <end position="1034"/>
    </location>
</feature>
<dbReference type="Gene3D" id="3.40.50.2300">
    <property type="match status" value="1"/>
</dbReference>
<evidence type="ECO:0000256" key="8">
    <source>
        <dbReference type="ARBA" id="ARBA00023012"/>
    </source>
</evidence>
<dbReference type="CDD" id="cd17574">
    <property type="entry name" value="REC_OmpR"/>
    <property type="match status" value="1"/>
</dbReference>
<dbReference type="Gene3D" id="1.10.10.60">
    <property type="entry name" value="Homeodomain-like"/>
    <property type="match status" value="2"/>
</dbReference>
<dbReference type="FunFam" id="3.30.565.10:FF:000037">
    <property type="entry name" value="Hybrid sensor histidine kinase/response regulator"/>
    <property type="match status" value="1"/>
</dbReference>
<dbReference type="GO" id="GO:0005524">
    <property type="term" value="F:ATP binding"/>
    <property type="evidence" value="ECO:0007669"/>
    <property type="project" value="UniProtKB-KW"/>
</dbReference>
<keyword evidence="9" id="KW-0805">Transcription regulation</keyword>
<dbReference type="InterPro" id="IPR011006">
    <property type="entry name" value="CheY-like_superfamily"/>
</dbReference>
<evidence type="ECO:0000259" key="15">
    <source>
        <dbReference type="PROSITE" id="PS50110"/>
    </source>
</evidence>
<feature type="modified residue" description="4-aspartylphosphate" evidence="11">
    <location>
        <position position="1103"/>
    </location>
</feature>
<evidence type="ECO:0000256" key="9">
    <source>
        <dbReference type="ARBA" id="ARBA00023015"/>
    </source>
</evidence>
<dbReference type="InterPro" id="IPR003661">
    <property type="entry name" value="HisK_dim/P_dom"/>
</dbReference>
<keyword evidence="8" id="KW-0902">Two-component regulatory system</keyword>
<dbReference type="CDD" id="cd00082">
    <property type="entry name" value="HisKA"/>
    <property type="match status" value="1"/>
</dbReference>
<sequence>MYRNLIYIIALLLFSSGSWGQKLNYQTFTNIIPSAEASTVNCFAQDAQGLVWIGTNKGLFSYDGYSAQQHFTFGEKSNTLIHSMLVYGECNLLLATDNGLLIYNYTTDRYEETDTDFPSDVRAIAKRDNILWIGSLNGLFRYNLDTKELENVSKNIHSGLPHNTIYSIITTRDNTLYIGTYNGFCKYIPEAGTFETIDLPADNKRSNRFINSLLEDTATQNIWIGTEGALYKYIPGKNKIKEISCFHDNSIKSLAIDGDNNLVLATDNGLYTYNHTDKSTGHFVHDSRNSRSLSNNIIWGVFADKEKNIWLGTDYGISLSRNNKSLQSIPISHITGVGDGNRFHSIFKDSRGNYWFGGTNGLIFSPSLTERTDNSVWYRMGDPKYPISHNRIRHIYEDKKNNLWVATDGSINRYDYQKKQFIHYTVVDSTNTLNSNWAYYMFEDDKGQLWIATCLGGIFVVNRDRLLNSSGNYIAEMNYSTRNGLSGDFVNQIIPDRSGNVWVLLYNNGINKINVSTSIIEKFPIEQGTNNENPNYIICDNEGFLWAGYRGRLARINTNDGKTDFIKFDNFSNSEILSLIEVNDNIWISTTDGLWTLDKKTNDVRRLNVTNKSFTCFFYDKDIDKIYMGGVDEFAVLSPDIQQENLENTQLILTALYVNDDLFESKSDNSIRYLDEIELNYDQNNLTFEFSDLIYSEEEAGKFVYRLEGVDADWNILRHNANRVNYTNLEYGKYKLIISRLDSSGKPSDISRTFSIRINPPWYYTIWAKCIYAILLLGLIVWIINFFRVRHNLRIERIEKEKTVELTNLKIDFFTNVSHEFKTPLSLIIAPVSKLLLETKDPSKKRLLENVQHNALKLNSLIRQVLEFNRTDSISNASLMLSKVEFVEFAKSLYSIYQEGYRDKNLNFSFHANQEKIFVSIDVLKIESVLNNLLSNSCKYTEEGGHIDFILNYKEDDKILDITLSDQGIGIPAHEIPYIFERYYQTTKTAGNKEGTGIGLYLAKTYTEQHGGKIHIESVEDKGTSITISLPVLEKEESYIRDEQAGNFVDERSPLILIVDDNPEIADFISQTLSRKYRCIIAHNGKMGLEMAISNTPDLIVADIMMPVMDGLEMSRRIRKNVPTSTIPIILLTAKDDKSTELESINLSVDAFISKPFDPELLLSRVDQLLRSKEQIETKLRIESIDTPKAIEATSPDERFLSEIIRIIESKIADPDLNVNALSTISGIGSKQIYRKIKQLTGLSPVEYIRSIRLKKAAMLLSQNKFTVAEVMYMVGFSNHSYFSKCFQSEFGKTPRQFMEDT</sequence>
<dbReference type="InterPro" id="IPR015943">
    <property type="entry name" value="WD40/YVTN_repeat-like_dom_sf"/>
</dbReference>
<evidence type="ECO:0000313" key="16">
    <source>
        <dbReference type="EMBL" id="MBB4038049.1"/>
    </source>
</evidence>
<dbReference type="SMART" id="SM00388">
    <property type="entry name" value="HisKA"/>
    <property type="match status" value="1"/>
</dbReference>
<evidence type="ECO:0000256" key="10">
    <source>
        <dbReference type="ARBA" id="ARBA00023163"/>
    </source>
</evidence>
<dbReference type="EC" id="2.7.13.3" evidence="2"/>
<dbReference type="Pfam" id="PF12833">
    <property type="entry name" value="HTH_18"/>
    <property type="match status" value="1"/>
</dbReference>
<evidence type="ECO:0000256" key="2">
    <source>
        <dbReference type="ARBA" id="ARBA00012438"/>
    </source>
</evidence>
<dbReference type="Pfam" id="PF07494">
    <property type="entry name" value="Reg_prop"/>
    <property type="match status" value="5"/>
</dbReference>
<dbReference type="InterPro" id="IPR011110">
    <property type="entry name" value="Reg_prop"/>
</dbReference>
<dbReference type="PANTHER" id="PTHR43547:SF2">
    <property type="entry name" value="HYBRID SIGNAL TRANSDUCTION HISTIDINE KINASE C"/>
    <property type="match status" value="1"/>
</dbReference>
<keyword evidence="17" id="KW-1185">Reference proteome</keyword>
<dbReference type="InterPro" id="IPR036890">
    <property type="entry name" value="HATPase_C_sf"/>
</dbReference>
<dbReference type="PANTHER" id="PTHR43547">
    <property type="entry name" value="TWO-COMPONENT HISTIDINE KINASE"/>
    <property type="match status" value="1"/>
</dbReference>
<keyword evidence="4" id="KW-0808">Transferase</keyword>